<dbReference type="InterPro" id="IPR003018">
    <property type="entry name" value="GAF"/>
</dbReference>
<keyword evidence="4" id="KW-1185">Reference proteome</keyword>
<dbReference type="Gene3D" id="1.10.3210.10">
    <property type="entry name" value="Hypothetical protein af1432"/>
    <property type="match status" value="1"/>
</dbReference>
<dbReference type="SUPFAM" id="SSF55781">
    <property type="entry name" value="GAF domain-like"/>
    <property type="match status" value="1"/>
</dbReference>
<sequence length="517" mass="55126">MTGSADPKGRRPGEPVLFPELQLGVQDAPGDAAESGGREPRNLGEWVAFIRDQEMPALGATVALIHSVTEDEKSPTGKLAQAILQDAAMTAKVLKLANSALYNPARHGVSTISRAIVVLGFNAVAEIAIAIRVIDSLLAGGVRQRVVDEMARVFHAAVQARALAALRRDGRSEEVFIAALLSRVGEMAFWCFGGRLAQRLDEALAAGEADEDAQMGVLGFRLRQLSQGLAREWKLGPLLQSVLDGSGRTGAAEQAIHYGQRFAVEVESGWDAPGIDRLVQGLSNFTGLSPEAMREELAANSVEAARIAAYFGVAEAAELIPRPVAAAAKTEADEAPPAAAAMEPDPQLQLRILREISGRIAAGANLNEILQLVLEGIYRGVGFDRVLFALLTPNRLQLVGKTSLGAGAETLRQRFIFSLDATAGDLFNEFFRNPRAMCFGPGQTPPGIRIDRLLQVTDAPHACIAPIRAQGRPIGLFYADRPNAAQAIDDESFEAFQLFAQQVSLAVTAASSSRQNG</sequence>
<protein>
    <submittedName>
        <fullName evidence="3">HDOD domain-containing protein</fullName>
    </submittedName>
</protein>
<dbReference type="InterPro" id="IPR052340">
    <property type="entry name" value="RNase_Y/CdgJ"/>
</dbReference>
<dbReference type="SMART" id="SM00065">
    <property type="entry name" value="GAF"/>
    <property type="match status" value="1"/>
</dbReference>
<evidence type="ECO:0000313" key="4">
    <source>
        <dbReference type="Proteomes" id="UP000623795"/>
    </source>
</evidence>
<dbReference type="PROSITE" id="PS51833">
    <property type="entry name" value="HDOD"/>
    <property type="match status" value="1"/>
</dbReference>
<evidence type="ECO:0000313" key="3">
    <source>
        <dbReference type="EMBL" id="NMG45923.1"/>
    </source>
</evidence>
<comment type="caution">
    <text evidence="3">The sequence shown here is derived from an EMBL/GenBank/DDBJ whole genome shotgun (WGS) entry which is preliminary data.</text>
</comment>
<organism evidence="3 4">
    <name type="scientific">Aromatoleum toluvorans</name>
    <dbReference type="NCBI Taxonomy" id="92002"/>
    <lineage>
        <taxon>Bacteria</taxon>
        <taxon>Pseudomonadati</taxon>
        <taxon>Pseudomonadota</taxon>
        <taxon>Betaproteobacteria</taxon>
        <taxon>Rhodocyclales</taxon>
        <taxon>Rhodocyclaceae</taxon>
        <taxon>Aromatoleum</taxon>
    </lineage>
</organism>
<dbReference type="Gene3D" id="3.30.450.40">
    <property type="match status" value="1"/>
</dbReference>
<evidence type="ECO:0000259" key="2">
    <source>
        <dbReference type="PROSITE" id="PS51833"/>
    </source>
</evidence>
<dbReference type="Proteomes" id="UP000623795">
    <property type="component" value="Unassembled WGS sequence"/>
</dbReference>
<dbReference type="Pfam" id="PF08668">
    <property type="entry name" value="HDOD"/>
    <property type="match status" value="1"/>
</dbReference>
<accession>A0ABX1Q3I9</accession>
<feature type="domain" description="HDOD" evidence="2">
    <location>
        <begin position="55"/>
        <end position="249"/>
    </location>
</feature>
<dbReference type="SUPFAM" id="SSF109604">
    <property type="entry name" value="HD-domain/PDEase-like"/>
    <property type="match status" value="1"/>
</dbReference>
<proteinExistence type="predicted"/>
<dbReference type="InterPro" id="IPR013976">
    <property type="entry name" value="HDOD"/>
</dbReference>
<dbReference type="EMBL" id="WTVN01000042">
    <property type="protein sequence ID" value="NMG45923.1"/>
    <property type="molecule type" value="Genomic_DNA"/>
</dbReference>
<gene>
    <name evidence="3" type="ORF">GPA22_19585</name>
</gene>
<dbReference type="InterPro" id="IPR029016">
    <property type="entry name" value="GAF-like_dom_sf"/>
</dbReference>
<evidence type="ECO:0000256" key="1">
    <source>
        <dbReference type="SAM" id="MobiDB-lite"/>
    </source>
</evidence>
<dbReference type="PANTHER" id="PTHR33525:SF3">
    <property type="entry name" value="RIBONUCLEASE Y"/>
    <property type="match status" value="1"/>
</dbReference>
<reference evidence="3 4" key="1">
    <citation type="submission" date="2019-12" db="EMBL/GenBank/DDBJ databases">
        <title>Comparative genomics gives insights into the taxonomy of the Azoarcus-Aromatoleum group and reveals separate origins of nif in the plant-associated Azoarcus and non-plant-associated Aromatoleum sub-groups.</title>
        <authorList>
            <person name="Lafos M."/>
            <person name="Maluk M."/>
            <person name="Batista M."/>
            <person name="Junghare M."/>
            <person name="Carmona M."/>
            <person name="Faoro H."/>
            <person name="Cruz L.M."/>
            <person name="Battistoni F."/>
            <person name="De Souza E."/>
            <person name="Pedrosa F."/>
            <person name="Chen W.-M."/>
            <person name="Poole P.S."/>
            <person name="Dixon R.A."/>
            <person name="James E.K."/>
        </authorList>
    </citation>
    <scope>NUCLEOTIDE SEQUENCE [LARGE SCALE GENOMIC DNA]</scope>
    <source>
        <strain evidence="3 4">Td21</strain>
    </source>
</reference>
<feature type="region of interest" description="Disordered" evidence="1">
    <location>
        <begin position="1"/>
        <end position="22"/>
    </location>
</feature>
<dbReference type="Pfam" id="PF01590">
    <property type="entry name" value="GAF"/>
    <property type="match status" value="1"/>
</dbReference>
<name>A0ABX1Q3I9_9RHOO</name>
<dbReference type="PANTHER" id="PTHR33525">
    <property type="match status" value="1"/>
</dbReference>